<accession>A0A380JV85</accession>
<dbReference type="Proteomes" id="UP000254461">
    <property type="component" value="Unassembled WGS sequence"/>
</dbReference>
<dbReference type="InterPro" id="IPR011990">
    <property type="entry name" value="TPR-like_helical_dom_sf"/>
</dbReference>
<evidence type="ECO:0000259" key="1">
    <source>
        <dbReference type="PROSITE" id="PS50943"/>
    </source>
</evidence>
<sequence length="281" mass="33335">MRWDYGKIYQAIRKSKGLTQEKICGDFLARSTLARIESGQVIPKFDTMIFLLNQLNMTLEEFRYVCNTYHPSTRQDILNQFYNQVSAVNITELEKLRQKCFNYLKNKNDIPISYILDSVEVMISLRKKGVKNNQDLQELAYKIWNSLAKQDTWYEKDLQLLHTILFHFPIEIIENISQKILDSLTKYKDYRNIKSSEYALLTNLSTIYLYHNLKKECEEITLLTIKLARQLKRYDSLGFSQVRLGICRNDDHLINKGLQLLQLTEETELLETLQHELKNYR</sequence>
<name>A0A380JV85_9STRE</name>
<dbReference type="CDD" id="cd00093">
    <property type="entry name" value="HTH_XRE"/>
    <property type="match status" value="1"/>
</dbReference>
<reference evidence="2 3" key="1">
    <citation type="submission" date="2018-06" db="EMBL/GenBank/DDBJ databases">
        <authorList>
            <consortium name="Pathogen Informatics"/>
            <person name="Doyle S."/>
        </authorList>
    </citation>
    <scope>NUCLEOTIDE SEQUENCE [LARGE SCALE GENOMIC DNA]</scope>
    <source>
        <strain evidence="2 3">NCTC12092</strain>
    </source>
</reference>
<keyword evidence="2" id="KW-0238">DNA-binding</keyword>
<feature type="domain" description="HTH cro/C1-type" evidence="1">
    <location>
        <begin position="10"/>
        <end position="62"/>
    </location>
</feature>
<dbReference type="Pfam" id="PF01381">
    <property type="entry name" value="HTH_3"/>
    <property type="match status" value="1"/>
</dbReference>
<dbReference type="InterPro" id="IPR010982">
    <property type="entry name" value="Lambda_DNA-bd_dom_sf"/>
</dbReference>
<dbReference type="GO" id="GO:0003677">
    <property type="term" value="F:DNA binding"/>
    <property type="evidence" value="ECO:0007669"/>
    <property type="project" value="UniProtKB-KW"/>
</dbReference>
<gene>
    <name evidence="2" type="ORF">NCTC12092_01904</name>
</gene>
<evidence type="ECO:0000313" key="2">
    <source>
        <dbReference type="EMBL" id="SUN49472.1"/>
    </source>
</evidence>
<proteinExistence type="predicted"/>
<dbReference type="PROSITE" id="PS50943">
    <property type="entry name" value="HTH_CROC1"/>
    <property type="match status" value="1"/>
</dbReference>
<organism evidence="2 3">
    <name type="scientific">Streptococcus equi subsp. equi</name>
    <dbReference type="NCBI Taxonomy" id="148942"/>
    <lineage>
        <taxon>Bacteria</taxon>
        <taxon>Bacillati</taxon>
        <taxon>Bacillota</taxon>
        <taxon>Bacilli</taxon>
        <taxon>Lactobacillales</taxon>
        <taxon>Streptococcaceae</taxon>
        <taxon>Streptococcus</taxon>
    </lineage>
</organism>
<dbReference type="PANTHER" id="PTHR37038:SF13">
    <property type="entry name" value="HTH CRO_C1-TYPE DOMAIN-CONTAINING PROTEIN"/>
    <property type="match status" value="1"/>
</dbReference>
<protein>
    <submittedName>
        <fullName evidence="2">DNA-binding protein</fullName>
    </submittedName>
</protein>
<dbReference type="EMBL" id="UHFF01000002">
    <property type="protein sequence ID" value="SUN49472.1"/>
    <property type="molecule type" value="Genomic_DNA"/>
</dbReference>
<dbReference type="Gene3D" id="1.25.40.10">
    <property type="entry name" value="Tetratricopeptide repeat domain"/>
    <property type="match status" value="1"/>
</dbReference>
<dbReference type="PANTHER" id="PTHR37038">
    <property type="entry name" value="TRANSCRIPTIONAL REGULATOR-RELATED"/>
    <property type="match status" value="1"/>
</dbReference>
<dbReference type="InterPro" id="IPR001387">
    <property type="entry name" value="Cro/C1-type_HTH"/>
</dbReference>
<dbReference type="RefSeq" id="WP_115251407.1">
    <property type="nucleotide sequence ID" value="NZ_UHFF01000002.1"/>
</dbReference>
<evidence type="ECO:0000313" key="3">
    <source>
        <dbReference type="Proteomes" id="UP000254461"/>
    </source>
</evidence>
<dbReference type="InterPro" id="IPR053163">
    <property type="entry name" value="HTH-type_regulator_Rgg"/>
</dbReference>
<dbReference type="AlphaFoldDB" id="A0A380JV85"/>
<dbReference type="SMART" id="SM00530">
    <property type="entry name" value="HTH_XRE"/>
    <property type="match status" value="1"/>
</dbReference>
<dbReference type="SUPFAM" id="SSF47413">
    <property type="entry name" value="lambda repressor-like DNA-binding domains"/>
    <property type="match status" value="1"/>
</dbReference>